<keyword evidence="1" id="KW-0129">CBS domain</keyword>
<comment type="caution">
    <text evidence="7">The sequence shown here is derived from an EMBL/GenBank/DDBJ whole genome shotgun (WGS) entry which is preliminary data.</text>
</comment>
<feature type="domain" description="CBS" evidence="6">
    <location>
        <begin position="71"/>
        <end position="132"/>
    </location>
</feature>
<dbReference type="Gene3D" id="3.30.450.40">
    <property type="match status" value="2"/>
</dbReference>
<dbReference type="InterPro" id="IPR013767">
    <property type="entry name" value="PAS_fold"/>
</dbReference>
<dbReference type="InterPro" id="IPR046342">
    <property type="entry name" value="CBS_dom_sf"/>
</dbReference>
<dbReference type="InterPro" id="IPR035965">
    <property type="entry name" value="PAS-like_dom_sf"/>
</dbReference>
<evidence type="ECO:0000259" key="6">
    <source>
        <dbReference type="PROSITE" id="PS51371"/>
    </source>
</evidence>
<dbReference type="Gene3D" id="3.20.20.450">
    <property type="entry name" value="EAL domain"/>
    <property type="match status" value="1"/>
</dbReference>
<dbReference type="NCBIfam" id="TIGR00229">
    <property type="entry name" value="sensory_box"/>
    <property type="match status" value="4"/>
</dbReference>
<proteinExistence type="predicted"/>
<dbReference type="Pfam" id="PF13185">
    <property type="entry name" value="GAF_2"/>
    <property type="match status" value="1"/>
</dbReference>
<dbReference type="SUPFAM" id="SSF55781">
    <property type="entry name" value="GAF domain-like"/>
    <property type="match status" value="2"/>
</dbReference>
<dbReference type="GO" id="GO:0003824">
    <property type="term" value="F:catalytic activity"/>
    <property type="evidence" value="ECO:0007669"/>
    <property type="project" value="UniProtKB-ARBA"/>
</dbReference>
<dbReference type="InterPro" id="IPR003018">
    <property type="entry name" value="GAF"/>
</dbReference>
<dbReference type="InterPro" id="IPR000644">
    <property type="entry name" value="CBS_dom"/>
</dbReference>
<feature type="domain" description="PAS" evidence="2">
    <location>
        <begin position="277"/>
        <end position="355"/>
    </location>
</feature>
<dbReference type="Pfam" id="PF08448">
    <property type="entry name" value="PAS_4"/>
    <property type="match status" value="2"/>
</dbReference>
<dbReference type="Pfam" id="PF00989">
    <property type="entry name" value="PAS"/>
    <property type="match status" value="1"/>
</dbReference>
<dbReference type="SMART" id="SM00086">
    <property type="entry name" value="PAC"/>
    <property type="match status" value="3"/>
</dbReference>
<sequence>MPKIVELITSRSDRVTPATRLREVAAHMLATSVSSVIVVDADRAVGIITERDILRLVQRRGSPEQRAGDAMSSPVHAVSADTDFRQAYREAARLGIRRIVVVAPDGQPLGIVNESDFRKHLGPDFFMHLNAVDTLMEQTFPRLPGDAGLDAAVNAMAAVRGSCAVVVDGRQALGVVTEHDVVRFFLNGEQNPPLARVMSRPAITIVNDRPLAEAARLMLTHGIRHLPVVDTAGQLVGLLSEHALMSPLKLDLLDRMINERKSIADSRDQLQGEAARQARYQRALLDNFPFPVWLKDTESRFLTANKAMADVAGLAVDTLIGKSDLDIWPAELADRYRADDRMVMDSRRNRVINEPIVVDEHAVWHETYKAPVVDENGELLGTVGFSQDISHRQRATDAMRLRNTALAALIGGQPLAEVLDLIARSFEAEMPGWRCAILLADDSGRHLHPGAAPSLPPGFSKAVDGMLIAPGVASSGAAAALRQRIIVGNVFEHPNWVDYRELAHQGDFSACWSEPVLGARGQLLGTFTAYYRTPARPHEDYLDLVTQGAQLTALVVEHQRNAQELNSSLSTFRGIFDSVGEALFILGADHRFLFANTSAEQLFGLPRDQLIGRSHDLFLLPGRCEPETVDRHIGLALAGTPQTLEALVRDAREQVFPVEVRLHDADYFGQPVLIASAVNIAERRNVALRLEIEHDLAQCLATDADREALLAALLKATLRFPELDAGGIYRRLADDSYGLFTERGLSPEFIDQARLFPADTAFAQLANQGQPVCMPATSEEAPEESTPLDAATLRAEGLRCLMQLPVRLGSRTKLCLLLAGRQSSQVAPSTRQALEALGSYFGQTLQRLEHQEETRRLQQNLSGIFDTLADFIFVLDLDNHILHYNRAVAETLGYGTAALRSQPILAIHPENLRDIAERSLADVIAGRSVSCPLPMLRADGTEIQVETRIASGYWDGKPALIAIAQDISERLIAEERQRLAASVFDNAHEGIMITDPAGHIVEVNSTFTELTGYTRDEALGKTPDLLKSGHHEPAFYHEMWAKIAADGFWRGEVWNRKKTGEIFVEQLTISTVRNRRGAITHYVAIFTDITLIKQHQQRLEHLAHFDALTQLPNRMLLGDRLQQAKAQAERSGKMLAVCYLDLDNFKPINDEFGHAVGDYLLVDVAQRLKTSVRGGDTVARLGGDEFVLLIGNLGNLGECDHAMARVVNAIAQPFRVSQRQVNVSASIGVTLYPNDSADSDTLLRHADQAMYAAKQAGRNRYHLFDPENDRRARARRDELGRIRAGLAKGEFHLHYQPKVDMRKGVVIGAEALIRWQHPERGLLPPRDFLPAVEDSEAAIELGEWVINEALRQIDAWQRDHGLKLAVSINIAGNHLQHPGFSQRLGELLAHYPAVSPRQIELEVLETAALEDVGTTAALFAECRNLGVSFALDDFGTGYSSLTYFRRLPADLLKIDQSFVRDMLDNPDDLAIVEGVIGLTQAFRRAVIAEGVETVEHGLVLLLLGCDMAQGYGIARPMPPEALPDWIANFQPDELWNLATAFNWSRDDLPMLIAEVDHKRWMRALHASLDDASGSTEPPPLDPHACRFSHWLDSADSRRYVGIPASHEIPDLHARGHDIGRRLVAQHQAGDQASVATLREELRQTSEQLAAAIQTIQTETLIGAQRIRR</sequence>
<feature type="domain" description="CBS" evidence="6">
    <location>
        <begin position="8"/>
        <end position="64"/>
    </location>
</feature>
<dbReference type="CDD" id="cd01949">
    <property type="entry name" value="GGDEF"/>
    <property type="match status" value="1"/>
</dbReference>
<dbReference type="SUPFAM" id="SSF141868">
    <property type="entry name" value="EAL domain-like"/>
    <property type="match status" value="1"/>
</dbReference>
<dbReference type="NCBIfam" id="TIGR00254">
    <property type="entry name" value="GGDEF"/>
    <property type="match status" value="1"/>
</dbReference>
<dbReference type="Gene3D" id="1.20.120.30">
    <property type="entry name" value="Aspartate receptor, ligand-binding domain"/>
    <property type="match status" value="1"/>
</dbReference>
<dbReference type="PROSITE" id="PS50112">
    <property type="entry name" value="PAS"/>
    <property type="match status" value="4"/>
</dbReference>
<feature type="domain" description="PAS" evidence="2">
    <location>
        <begin position="568"/>
        <end position="614"/>
    </location>
</feature>
<dbReference type="CDD" id="cd01948">
    <property type="entry name" value="EAL"/>
    <property type="match status" value="1"/>
</dbReference>
<dbReference type="InterPro" id="IPR001633">
    <property type="entry name" value="EAL_dom"/>
</dbReference>
<name>A0A930BPS0_9RHOO</name>
<dbReference type="Pfam" id="PF00990">
    <property type="entry name" value="GGDEF"/>
    <property type="match status" value="1"/>
</dbReference>
<dbReference type="InterPro" id="IPR000160">
    <property type="entry name" value="GGDEF_dom"/>
</dbReference>
<dbReference type="Gene3D" id="3.30.70.270">
    <property type="match status" value="1"/>
</dbReference>
<accession>A0A930BPS0</accession>
<feature type="domain" description="PAS" evidence="2">
    <location>
        <begin position="857"/>
        <end position="927"/>
    </location>
</feature>
<dbReference type="PANTHER" id="PTHR44757:SF2">
    <property type="entry name" value="BIOFILM ARCHITECTURE MAINTENANCE PROTEIN MBAA"/>
    <property type="match status" value="1"/>
</dbReference>
<dbReference type="SMART" id="SM00267">
    <property type="entry name" value="GGDEF"/>
    <property type="match status" value="1"/>
</dbReference>
<dbReference type="InterPro" id="IPR013656">
    <property type="entry name" value="PAS_4"/>
</dbReference>
<dbReference type="InterPro" id="IPR035919">
    <property type="entry name" value="EAL_sf"/>
</dbReference>
<dbReference type="SMART" id="SM00091">
    <property type="entry name" value="PAS"/>
    <property type="match status" value="4"/>
</dbReference>
<dbReference type="PROSITE" id="PS51371">
    <property type="entry name" value="CBS"/>
    <property type="match status" value="4"/>
</dbReference>
<evidence type="ECO:0000256" key="1">
    <source>
        <dbReference type="PROSITE-ProRule" id="PRU00703"/>
    </source>
</evidence>
<feature type="domain" description="PAS" evidence="2">
    <location>
        <begin position="976"/>
        <end position="1022"/>
    </location>
</feature>
<dbReference type="InterPro" id="IPR052155">
    <property type="entry name" value="Biofilm_reg_signaling"/>
</dbReference>
<dbReference type="Gene3D" id="3.30.450.20">
    <property type="entry name" value="PAS domain"/>
    <property type="match status" value="4"/>
</dbReference>
<dbReference type="SUPFAM" id="SSF54631">
    <property type="entry name" value="CBS-domain pair"/>
    <property type="match status" value="2"/>
</dbReference>
<reference evidence="7" key="1">
    <citation type="submission" date="2020-04" db="EMBL/GenBank/DDBJ databases">
        <title>Deep metagenomics examines the oral microbiome during advanced dental caries in children, revealing novel taxa and co-occurrences with host molecules.</title>
        <authorList>
            <person name="Baker J.L."/>
            <person name="Morton J.T."/>
            <person name="Dinis M."/>
            <person name="Alvarez R."/>
            <person name="Tran N.C."/>
            <person name="Knight R."/>
            <person name="Edlund A."/>
        </authorList>
    </citation>
    <scope>NUCLEOTIDE SEQUENCE</scope>
    <source>
        <strain evidence="7">JCVI_32_bin.24</strain>
    </source>
</reference>
<dbReference type="InterPro" id="IPR000014">
    <property type="entry name" value="PAS"/>
</dbReference>
<dbReference type="Pfam" id="PF00563">
    <property type="entry name" value="EAL"/>
    <property type="match status" value="1"/>
</dbReference>
<dbReference type="SMART" id="SM00052">
    <property type="entry name" value="EAL"/>
    <property type="match status" value="1"/>
</dbReference>
<evidence type="ECO:0000259" key="3">
    <source>
        <dbReference type="PROSITE" id="PS50113"/>
    </source>
</evidence>
<evidence type="ECO:0000259" key="5">
    <source>
        <dbReference type="PROSITE" id="PS50887"/>
    </source>
</evidence>
<organism evidence="7 8">
    <name type="scientific">Dechloromonas agitata</name>
    <dbReference type="NCBI Taxonomy" id="73030"/>
    <lineage>
        <taxon>Bacteria</taxon>
        <taxon>Pseudomonadati</taxon>
        <taxon>Pseudomonadota</taxon>
        <taxon>Betaproteobacteria</taxon>
        <taxon>Rhodocyclales</taxon>
        <taxon>Azonexaceae</taxon>
        <taxon>Dechloromonas</taxon>
    </lineage>
</organism>
<evidence type="ECO:0000259" key="4">
    <source>
        <dbReference type="PROSITE" id="PS50883"/>
    </source>
</evidence>
<dbReference type="PROSITE" id="PS50113">
    <property type="entry name" value="PAC"/>
    <property type="match status" value="2"/>
</dbReference>
<dbReference type="GO" id="GO:0006355">
    <property type="term" value="P:regulation of DNA-templated transcription"/>
    <property type="evidence" value="ECO:0007669"/>
    <property type="project" value="InterPro"/>
</dbReference>
<feature type="domain" description="GGDEF" evidence="5">
    <location>
        <begin position="1133"/>
        <end position="1266"/>
    </location>
</feature>
<feature type="domain" description="EAL" evidence="4">
    <location>
        <begin position="1275"/>
        <end position="1530"/>
    </location>
</feature>
<dbReference type="InterPro" id="IPR001610">
    <property type="entry name" value="PAC"/>
</dbReference>
<dbReference type="Pfam" id="PF00571">
    <property type="entry name" value="CBS"/>
    <property type="match status" value="3"/>
</dbReference>
<dbReference type="SUPFAM" id="SSF55785">
    <property type="entry name" value="PYP-like sensor domain (PAS domain)"/>
    <property type="match status" value="4"/>
</dbReference>
<evidence type="ECO:0000259" key="2">
    <source>
        <dbReference type="PROSITE" id="PS50112"/>
    </source>
</evidence>
<dbReference type="SMART" id="SM00116">
    <property type="entry name" value="CBS"/>
    <property type="match status" value="4"/>
</dbReference>
<dbReference type="SMART" id="SM00065">
    <property type="entry name" value="GAF"/>
    <property type="match status" value="1"/>
</dbReference>
<dbReference type="CDD" id="cd00130">
    <property type="entry name" value="PAS"/>
    <property type="match status" value="4"/>
</dbReference>
<dbReference type="Pfam" id="PF13426">
    <property type="entry name" value="PAS_9"/>
    <property type="match status" value="1"/>
</dbReference>
<dbReference type="InterPro" id="IPR029787">
    <property type="entry name" value="Nucleotide_cyclase"/>
</dbReference>
<evidence type="ECO:0000313" key="7">
    <source>
        <dbReference type="EMBL" id="MBF1163475.1"/>
    </source>
</evidence>
<dbReference type="InterPro" id="IPR043128">
    <property type="entry name" value="Rev_trsase/Diguanyl_cyclase"/>
</dbReference>
<feature type="domain" description="CBS" evidence="6">
    <location>
        <begin position="198"/>
        <end position="255"/>
    </location>
</feature>
<dbReference type="CDD" id="cd02205">
    <property type="entry name" value="CBS_pair_SF"/>
    <property type="match status" value="1"/>
</dbReference>
<dbReference type="Gene3D" id="3.10.580.10">
    <property type="entry name" value="CBS-domain"/>
    <property type="match status" value="2"/>
</dbReference>
<dbReference type="PANTHER" id="PTHR44757">
    <property type="entry name" value="DIGUANYLATE CYCLASE DGCP"/>
    <property type="match status" value="1"/>
</dbReference>
<feature type="domain" description="CBS" evidence="6">
    <location>
        <begin position="136"/>
        <end position="194"/>
    </location>
</feature>
<dbReference type="FunFam" id="3.30.70.270:FF:000001">
    <property type="entry name" value="Diguanylate cyclase domain protein"/>
    <property type="match status" value="1"/>
</dbReference>
<protein>
    <submittedName>
        <fullName evidence="7">EAL domain-containing protein</fullName>
    </submittedName>
</protein>
<dbReference type="Proteomes" id="UP000718593">
    <property type="component" value="Unassembled WGS sequence"/>
</dbReference>
<dbReference type="PROSITE" id="PS50887">
    <property type="entry name" value="GGDEF"/>
    <property type="match status" value="1"/>
</dbReference>
<gene>
    <name evidence="7" type="ORF">HXL68_00395</name>
</gene>
<feature type="domain" description="PAC" evidence="3">
    <location>
        <begin position="345"/>
        <end position="401"/>
    </location>
</feature>
<dbReference type="InterPro" id="IPR029016">
    <property type="entry name" value="GAF-like_dom_sf"/>
</dbReference>
<dbReference type="EMBL" id="JABZMI010000002">
    <property type="protein sequence ID" value="MBF1163475.1"/>
    <property type="molecule type" value="Genomic_DNA"/>
</dbReference>
<dbReference type="InterPro" id="IPR000700">
    <property type="entry name" value="PAS-assoc_C"/>
</dbReference>
<dbReference type="PROSITE" id="PS50883">
    <property type="entry name" value="EAL"/>
    <property type="match status" value="1"/>
</dbReference>
<dbReference type="SUPFAM" id="SSF55073">
    <property type="entry name" value="Nucleotide cyclase"/>
    <property type="match status" value="1"/>
</dbReference>
<evidence type="ECO:0000313" key="8">
    <source>
        <dbReference type="Proteomes" id="UP000718593"/>
    </source>
</evidence>
<feature type="domain" description="PAC" evidence="3">
    <location>
        <begin position="1049"/>
        <end position="1101"/>
    </location>
</feature>